<evidence type="ECO:0000313" key="2">
    <source>
        <dbReference type="Proteomes" id="UP000799291"/>
    </source>
</evidence>
<dbReference type="AlphaFoldDB" id="A0A6G1J6B4"/>
<name>A0A6G1J6B4_9PLEO</name>
<gene>
    <name evidence="1" type="ORF">K458DRAFT_16717</name>
</gene>
<dbReference type="EMBL" id="MU005578">
    <property type="protein sequence ID" value="KAF2685733.1"/>
    <property type="molecule type" value="Genomic_DNA"/>
</dbReference>
<reference evidence="1" key="1">
    <citation type="journal article" date="2020" name="Stud. Mycol.">
        <title>101 Dothideomycetes genomes: a test case for predicting lifestyles and emergence of pathogens.</title>
        <authorList>
            <person name="Haridas S."/>
            <person name="Albert R."/>
            <person name="Binder M."/>
            <person name="Bloem J."/>
            <person name="Labutti K."/>
            <person name="Salamov A."/>
            <person name="Andreopoulos B."/>
            <person name="Baker S."/>
            <person name="Barry K."/>
            <person name="Bills G."/>
            <person name="Bluhm B."/>
            <person name="Cannon C."/>
            <person name="Castanera R."/>
            <person name="Culley D."/>
            <person name="Daum C."/>
            <person name="Ezra D."/>
            <person name="Gonzalez J."/>
            <person name="Henrissat B."/>
            <person name="Kuo A."/>
            <person name="Liang C."/>
            <person name="Lipzen A."/>
            <person name="Lutzoni F."/>
            <person name="Magnuson J."/>
            <person name="Mondo S."/>
            <person name="Nolan M."/>
            <person name="Ohm R."/>
            <person name="Pangilinan J."/>
            <person name="Park H.-J."/>
            <person name="Ramirez L."/>
            <person name="Alfaro M."/>
            <person name="Sun H."/>
            <person name="Tritt A."/>
            <person name="Yoshinaga Y."/>
            <person name="Zwiers L.-H."/>
            <person name="Turgeon B."/>
            <person name="Goodwin S."/>
            <person name="Spatafora J."/>
            <person name="Crous P."/>
            <person name="Grigoriev I."/>
        </authorList>
    </citation>
    <scope>NUCLEOTIDE SEQUENCE</scope>
    <source>
        <strain evidence="1">CBS 122367</strain>
    </source>
</reference>
<evidence type="ECO:0000313" key="1">
    <source>
        <dbReference type="EMBL" id="KAF2685733.1"/>
    </source>
</evidence>
<dbReference type="Proteomes" id="UP000799291">
    <property type="component" value="Unassembled WGS sequence"/>
</dbReference>
<organism evidence="1 2">
    <name type="scientific">Lentithecium fluviatile CBS 122367</name>
    <dbReference type="NCBI Taxonomy" id="1168545"/>
    <lineage>
        <taxon>Eukaryota</taxon>
        <taxon>Fungi</taxon>
        <taxon>Dikarya</taxon>
        <taxon>Ascomycota</taxon>
        <taxon>Pezizomycotina</taxon>
        <taxon>Dothideomycetes</taxon>
        <taxon>Pleosporomycetidae</taxon>
        <taxon>Pleosporales</taxon>
        <taxon>Massarineae</taxon>
        <taxon>Lentitheciaceae</taxon>
        <taxon>Lentithecium</taxon>
    </lineage>
</organism>
<proteinExistence type="predicted"/>
<protein>
    <submittedName>
        <fullName evidence="1">Uncharacterized protein</fullName>
    </submittedName>
</protein>
<accession>A0A6G1J6B4</accession>
<sequence length="160" mass="18625">MPFHHIRYLTLRYPRWFGACAWSLAHTWEHWLQDALYLTSRFRHLKHLVLQVSYLGGGLDNYSDLELWQPLFQLGIMKPKRFTKGVRRVVRGLAQINGKRMPASLGLKLTTLSTAFGRIIISKRSILLSRLLLGCTFQCTSIWRCIRCGGPNRTKVKQRN</sequence>
<keyword evidence="2" id="KW-1185">Reference proteome</keyword>